<dbReference type="SUPFAM" id="SSF52540">
    <property type="entry name" value="P-loop containing nucleoside triphosphate hydrolases"/>
    <property type="match status" value="1"/>
</dbReference>
<dbReference type="InterPro" id="IPR027417">
    <property type="entry name" value="P-loop_NTPase"/>
</dbReference>
<keyword evidence="3 8" id="KW-0547">Nucleotide-binding</keyword>
<evidence type="ECO:0000256" key="2">
    <source>
        <dbReference type="ARBA" id="ARBA00022679"/>
    </source>
</evidence>
<dbReference type="GO" id="GO:0005829">
    <property type="term" value="C:cytosol"/>
    <property type="evidence" value="ECO:0007669"/>
    <property type="project" value="TreeGrafter"/>
</dbReference>
<evidence type="ECO:0000313" key="12">
    <source>
        <dbReference type="Proteomes" id="UP000199529"/>
    </source>
</evidence>
<name>A0A1H3SSF1_9PSEU</name>
<comment type="catalytic activity">
    <reaction evidence="7 8">
        <text>CMP + ATP = CDP + ADP</text>
        <dbReference type="Rhea" id="RHEA:11600"/>
        <dbReference type="ChEBI" id="CHEBI:30616"/>
        <dbReference type="ChEBI" id="CHEBI:58069"/>
        <dbReference type="ChEBI" id="CHEBI:60377"/>
        <dbReference type="ChEBI" id="CHEBI:456216"/>
        <dbReference type="EC" id="2.7.4.25"/>
    </reaction>
</comment>
<dbReference type="PANTHER" id="PTHR21299:SF2">
    <property type="entry name" value="CYTIDYLATE KINASE"/>
    <property type="match status" value="1"/>
</dbReference>
<comment type="similarity">
    <text evidence="1 8">Belongs to the cytidylate kinase family. Type 1 subfamily.</text>
</comment>
<comment type="catalytic activity">
    <reaction evidence="6 8">
        <text>dCMP + ATP = dCDP + ADP</text>
        <dbReference type="Rhea" id="RHEA:25094"/>
        <dbReference type="ChEBI" id="CHEBI:30616"/>
        <dbReference type="ChEBI" id="CHEBI:57566"/>
        <dbReference type="ChEBI" id="CHEBI:58593"/>
        <dbReference type="ChEBI" id="CHEBI:456216"/>
        <dbReference type="EC" id="2.7.4.25"/>
    </reaction>
</comment>
<dbReference type="Proteomes" id="UP000199529">
    <property type="component" value="Unassembled WGS sequence"/>
</dbReference>
<dbReference type="GO" id="GO:0036431">
    <property type="term" value="F:dCMP kinase activity"/>
    <property type="evidence" value="ECO:0007669"/>
    <property type="project" value="InterPro"/>
</dbReference>
<dbReference type="GO" id="GO:0036430">
    <property type="term" value="F:CMP kinase activity"/>
    <property type="evidence" value="ECO:0007669"/>
    <property type="project" value="RHEA"/>
</dbReference>
<dbReference type="AlphaFoldDB" id="A0A1H3SSF1"/>
<evidence type="ECO:0000259" key="10">
    <source>
        <dbReference type="Pfam" id="PF02224"/>
    </source>
</evidence>
<organism evidence="11 12">
    <name type="scientific">Saccharopolyspora shandongensis</name>
    <dbReference type="NCBI Taxonomy" id="418495"/>
    <lineage>
        <taxon>Bacteria</taxon>
        <taxon>Bacillati</taxon>
        <taxon>Actinomycetota</taxon>
        <taxon>Actinomycetes</taxon>
        <taxon>Pseudonocardiales</taxon>
        <taxon>Pseudonocardiaceae</taxon>
        <taxon>Saccharopolyspora</taxon>
    </lineage>
</organism>
<sequence length="261" mass="27479">MDGWSGLCRADRFRLGKDMHVAHARLRGVVALDGPSGTGKSTVSRKLASALGATYLDTGAMYRAATLAVLRAEVEPSDAAEVVRVVRAATLIVGTDPEQPSVSLDGVDVGQEIRGPEVTGAVSAVSAVAEVREQLVAQQRRLIGEALESPGGMVVEGRDIGTVVAPDAGLKVYLTASAHARAQRRTAQDVSEGRAGDLDRTHADVQRRDALDSGRKVAPLRKADDALELDTTDLGVVEVLEQLHKHVESRGLVAGAERTTP</sequence>
<dbReference type="NCBIfam" id="TIGR00017">
    <property type="entry name" value="cmk"/>
    <property type="match status" value="1"/>
</dbReference>
<evidence type="ECO:0000256" key="1">
    <source>
        <dbReference type="ARBA" id="ARBA00009427"/>
    </source>
</evidence>
<feature type="domain" description="Cytidylate kinase" evidence="10">
    <location>
        <begin position="30"/>
        <end position="248"/>
    </location>
</feature>
<evidence type="ECO:0000256" key="5">
    <source>
        <dbReference type="ARBA" id="ARBA00022840"/>
    </source>
</evidence>
<evidence type="ECO:0000256" key="6">
    <source>
        <dbReference type="ARBA" id="ARBA00047615"/>
    </source>
</evidence>
<gene>
    <name evidence="8" type="primary">cmk</name>
    <name evidence="11" type="ORF">SAMN05216215_106924</name>
</gene>
<dbReference type="STRING" id="418495.SAMN05216215_106924"/>
<dbReference type="EMBL" id="FNOK01000069">
    <property type="protein sequence ID" value="SDZ40475.1"/>
    <property type="molecule type" value="Genomic_DNA"/>
</dbReference>
<keyword evidence="8" id="KW-0963">Cytoplasm</keyword>
<protein>
    <recommendedName>
        <fullName evidence="8">Cytidylate kinase</fullName>
        <shortName evidence="8">CK</shortName>
        <ecNumber evidence="8">2.7.4.25</ecNumber>
    </recommendedName>
    <alternativeName>
        <fullName evidence="8">Cytidine monophosphate kinase</fullName>
        <shortName evidence="8">CMP kinase</shortName>
    </alternativeName>
</protein>
<dbReference type="HAMAP" id="MF_00238">
    <property type="entry name" value="Cytidyl_kinase_type1"/>
    <property type="match status" value="1"/>
</dbReference>
<accession>A0A1H3SSF1</accession>
<evidence type="ECO:0000313" key="11">
    <source>
        <dbReference type="EMBL" id="SDZ40475.1"/>
    </source>
</evidence>
<evidence type="ECO:0000256" key="4">
    <source>
        <dbReference type="ARBA" id="ARBA00022777"/>
    </source>
</evidence>
<dbReference type="Gene3D" id="3.40.50.300">
    <property type="entry name" value="P-loop containing nucleotide triphosphate hydrolases"/>
    <property type="match status" value="1"/>
</dbReference>
<dbReference type="GO" id="GO:0005524">
    <property type="term" value="F:ATP binding"/>
    <property type="evidence" value="ECO:0007669"/>
    <property type="project" value="UniProtKB-UniRule"/>
</dbReference>
<keyword evidence="12" id="KW-1185">Reference proteome</keyword>
<dbReference type="InterPro" id="IPR003136">
    <property type="entry name" value="Cytidylate_kin"/>
</dbReference>
<feature type="compositionally biased region" description="Basic and acidic residues" evidence="9">
    <location>
        <begin position="191"/>
        <end position="216"/>
    </location>
</feature>
<dbReference type="PANTHER" id="PTHR21299">
    <property type="entry name" value="CYTIDYLATE KINASE/PANTOATE-BETA-ALANINE LIGASE"/>
    <property type="match status" value="1"/>
</dbReference>
<dbReference type="CDD" id="cd02020">
    <property type="entry name" value="CMPK"/>
    <property type="match status" value="1"/>
</dbReference>
<dbReference type="InterPro" id="IPR011994">
    <property type="entry name" value="Cytidylate_kinase_dom"/>
</dbReference>
<keyword evidence="2 8" id="KW-0808">Transferase</keyword>
<dbReference type="GO" id="GO:0015949">
    <property type="term" value="P:nucleobase-containing small molecule interconversion"/>
    <property type="evidence" value="ECO:0007669"/>
    <property type="project" value="TreeGrafter"/>
</dbReference>
<evidence type="ECO:0000256" key="7">
    <source>
        <dbReference type="ARBA" id="ARBA00048478"/>
    </source>
</evidence>
<feature type="binding site" evidence="8">
    <location>
        <begin position="34"/>
        <end position="42"/>
    </location>
    <ligand>
        <name>ATP</name>
        <dbReference type="ChEBI" id="CHEBI:30616"/>
    </ligand>
</feature>
<dbReference type="Pfam" id="PF02224">
    <property type="entry name" value="Cytidylate_kin"/>
    <property type="match status" value="1"/>
</dbReference>
<keyword evidence="5 8" id="KW-0067">ATP-binding</keyword>
<dbReference type="EC" id="2.7.4.25" evidence="8"/>
<reference evidence="12" key="1">
    <citation type="submission" date="2016-10" db="EMBL/GenBank/DDBJ databases">
        <authorList>
            <person name="Varghese N."/>
            <person name="Submissions S."/>
        </authorList>
    </citation>
    <scope>NUCLEOTIDE SEQUENCE [LARGE SCALE GENOMIC DNA]</scope>
    <source>
        <strain evidence="12">CGMCC 4.3530</strain>
    </source>
</reference>
<evidence type="ECO:0000256" key="9">
    <source>
        <dbReference type="SAM" id="MobiDB-lite"/>
    </source>
</evidence>
<proteinExistence type="inferred from homology"/>
<dbReference type="GO" id="GO:0006220">
    <property type="term" value="P:pyrimidine nucleotide metabolic process"/>
    <property type="evidence" value="ECO:0007669"/>
    <property type="project" value="UniProtKB-UniRule"/>
</dbReference>
<keyword evidence="4 8" id="KW-0418">Kinase</keyword>
<evidence type="ECO:0000256" key="3">
    <source>
        <dbReference type="ARBA" id="ARBA00022741"/>
    </source>
</evidence>
<feature type="region of interest" description="Disordered" evidence="9">
    <location>
        <begin position="181"/>
        <end position="216"/>
    </location>
</feature>
<evidence type="ECO:0000256" key="8">
    <source>
        <dbReference type="HAMAP-Rule" id="MF_00238"/>
    </source>
</evidence>
<comment type="subcellular location">
    <subcellularLocation>
        <location evidence="8">Cytoplasm</location>
    </subcellularLocation>
</comment>